<gene>
    <name evidence="2" type="ORF">BAE44_0003702</name>
</gene>
<feature type="domain" description="NB-ARC" evidence="1">
    <location>
        <begin position="15"/>
        <end position="122"/>
    </location>
</feature>
<evidence type="ECO:0000313" key="3">
    <source>
        <dbReference type="Proteomes" id="UP000095767"/>
    </source>
</evidence>
<keyword evidence="3" id="KW-1185">Reference proteome</keyword>
<dbReference type="InterPro" id="IPR002182">
    <property type="entry name" value="NB-ARC"/>
</dbReference>
<dbReference type="OrthoDB" id="685518at2759"/>
<organism evidence="2 3">
    <name type="scientific">Dichanthelium oligosanthes</name>
    <dbReference type="NCBI Taxonomy" id="888268"/>
    <lineage>
        <taxon>Eukaryota</taxon>
        <taxon>Viridiplantae</taxon>
        <taxon>Streptophyta</taxon>
        <taxon>Embryophyta</taxon>
        <taxon>Tracheophyta</taxon>
        <taxon>Spermatophyta</taxon>
        <taxon>Magnoliopsida</taxon>
        <taxon>Liliopsida</taxon>
        <taxon>Poales</taxon>
        <taxon>Poaceae</taxon>
        <taxon>PACMAD clade</taxon>
        <taxon>Panicoideae</taxon>
        <taxon>Panicodae</taxon>
        <taxon>Paniceae</taxon>
        <taxon>Dichantheliinae</taxon>
        <taxon>Dichanthelium</taxon>
    </lineage>
</organism>
<evidence type="ECO:0000259" key="1">
    <source>
        <dbReference type="Pfam" id="PF00931"/>
    </source>
</evidence>
<dbReference type="AlphaFoldDB" id="A0A1E5WDH3"/>
<reference evidence="2 3" key="1">
    <citation type="submission" date="2016-09" db="EMBL/GenBank/DDBJ databases">
        <title>The draft genome of Dichanthelium oligosanthes: A C3 panicoid grass species.</title>
        <authorList>
            <person name="Studer A.J."/>
            <person name="Schnable J.C."/>
            <person name="Brutnell T.P."/>
        </authorList>
    </citation>
    <scope>NUCLEOTIDE SEQUENCE [LARGE SCALE GENOMIC DNA]</scope>
    <source>
        <strain evidence="3">cv. Kellogg 1175</strain>
        <tissue evidence="2">Leaf</tissue>
    </source>
</reference>
<dbReference type="InterPro" id="IPR027417">
    <property type="entry name" value="P-loop_NTPase"/>
</dbReference>
<protein>
    <recommendedName>
        <fullName evidence="1">NB-ARC domain-containing protein</fullName>
    </recommendedName>
</protein>
<proteinExistence type="predicted"/>
<dbReference type="Proteomes" id="UP000095767">
    <property type="component" value="Unassembled WGS sequence"/>
</dbReference>
<dbReference type="EMBL" id="LWDX02012676">
    <property type="protein sequence ID" value="OEL35280.1"/>
    <property type="molecule type" value="Genomic_DNA"/>
</dbReference>
<dbReference type="GO" id="GO:0043531">
    <property type="term" value="F:ADP binding"/>
    <property type="evidence" value="ECO:0007669"/>
    <property type="project" value="InterPro"/>
</dbReference>
<accession>A0A1E5WDH3</accession>
<name>A0A1E5WDH3_9POAL</name>
<comment type="caution">
    <text evidence="2">The sequence shown here is derived from an EMBL/GenBank/DDBJ whole genome shotgun (WGS) entry which is preliminary data.</text>
</comment>
<evidence type="ECO:0000313" key="2">
    <source>
        <dbReference type="EMBL" id="OEL35280.1"/>
    </source>
</evidence>
<sequence length="182" mass="20663">MVRPLGTTEILQDIVMQFVVDSLVEETKTHTSTSEAQDLRRLWMAKDDDLADEFRKFLNEKSYLIVVNDLSTIDEWDQIRTCFPPNKKGSRVIVCTEHVKVASLCVEPSTLLPEHKQFFPDKTLYAFYDKGSQDIIYSIDPGSSSTIDTLDESKSGDGKCLTPMETNVAYKESKLIGRESEK</sequence>
<dbReference type="SUPFAM" id="SSF52540">
    <property type="entry name" value="P-loop containing nucleoside triphosphate hydrolases"/>
    <property type="match status" value="1"/>
</dbReference>
<dbReference type="Gene3D" id="3.40.50.300">
    <property type="entry name" value="P-loop containing nucleotide triphosphate hydrolases"/>
    <property type="match status" value="1"/>
</dbReference>
<dbReference type="Pfam" id="PF00931">
    <property type="entry name" value="NB-ARC"/>
    <property type="match status" value="1"/>
</dbReference>